<dbReference type="SMART" id="SM00500">
    <property type="entry name" value="SFM"/>
    <property type="match status" value="1"/>
</dbReference>
<dbReference type="CDD" id="cd00200">
    <property type="entry name" value="WD40"/>
    <property type="match status" value="1"/>
</dbReference>
<dbReference type="Proteomes" id="UP000636709">
    <property type="component" value="Unassembled WGS sequence"/>
</dbReference>
<feature type="compositionally biased region" description="Basic and acidic residues" evidence="4">
    <location>
        <begin position="58"/>
        <end position="67"/>
    </location>
</feature>
<evidence type="ECO:0000259" key="5">
    <source>
        <dbReference type="SMART" id="SM00500"/>
    </source>
</evidence>
<feature type="repeat" description="WD" evidence="3">
    <location>
        <begin position="523"/>
        <end position="549"/>
    </location>
</feature>
<dbReference type="PANTHER" id="PTHR19846:SF0">
    <property type="entry name" value="PRE-MRNA PROCESSING FACTOR 4"/>
    <property type="match status" value="1"/>
</dbReference>
<dbReference type="SUPFAM" id="SSF158230">
    <property type="entry name" value="PRP4-like"/>
    <property type="match status" value="1"/>
</dbReference>
<keyword evidence="1 3" id="KW-0853">WD repeat</keyword>
<feature type="repeat" description="WD" evidence="3">
    <location>
        <begin position="388"/>
        <end position="429"/>
    </location>
</feature>
<keyword evidence="7" id="KW-1185">Reference proteome</keyword>
<name>A0A835F547_9POAL</name>
<protein>
    <recommendedName>
        <fullName evidence="5">Pre-mRNA processing factor 4 (PRP4)-like domain-containing protein</fullName>
    </recommendedName>
</protein>
<sequence>MENPRPQPPALTPPMAPLSAPLHPPIAPIPVPPPRAPVPAAAAGVGDGDGDEAEYEISDDHRAARERHERAVQELLQRRRAYAMAVPTNDSAVRARLRRLGEPITLFGEREMERRDRLRALMVKLEAEGQVDRLLRAQEDDQAARAGDEEEEEEQIQYPFFTEGTQELLNARVDIAQYSLPRAKARIERAKRRHEDPDEDPEAEADLVVKQAGDFVLDCSEIGDDRPLTGCSFSRDASLFATSSWSGLIKVWSMPQITKVATLKGHTERATDVAFSPVDDCLATASADKTAKLWKQDGSLLMSFDGHLDRLARLAFHPSGKYLGTASFDKTWRLWDINTGTELLLQEGHSRSVYGVNFHPDGSLAASCGLDSYARVWDLRSGRLFFTLKGHVKPVLGICFSPNGFLVATGSEDNFCRIWDLRKKEVLYSIPAHKSLVSHVKFEPQEGYYLATSSYDTKAALWSARDYKPIKSLVGHESKVTSLDISGGNILAHAFSIICCVNSYVQNPFLGLLMGRVCVVYADGQQIVTVSHDRTIKIWSCRSSTQDNAMELD</sequence>
<evidence type="ECO:0000313" key="6">
    <source>
        <dbReference type="EMBL" id="KAF8728693.1"/>
    </source>
</evidence>
<reference evidence="6" key="1">
    <citation type="submission" date="2020-07" db="EMBL/GenBank/DDBJ databases">
        <title>Genome sequence and genetic diversity analysis of an under-domesticated orphan crop, white fonio (Digitaria exilis).</title>
        <authorList>
            <person name="Bennetzen J.L."/>
            <person name="Chen S."/>
            <person name="Ma X."/>
            <person name="Wang X."/>
            <person name="Yssel A.E.J."/>
            <person name="Chaluvadi S.R."/>
            <person name="Johnson M."/>
            <person name="Gangashetty P."/>
            <person name="Hamidou F."/>
            <person name="Sanogo M.D."/>
            <person name="Zwaenepoel A."/>
            <person name="Wallace J."/>
            <person name="Van De Peer Y."/>
            <person name="Van Deynze A."/>
        </authorList>
    </citation>
    <scope>NUCLEOTIDE SEQUENCE</scope>
    <source>
        <tissue evidence="6">Leaves</tissue>
    </source>
</reference>
<feature type="region of interest" description="Disordered" evidence="4">
    <location>
        <begin position="1"/>
        <end position="67"/>
    </location>
</feature>
<keyword evidence="2" id="KW-0677">Repeat</keyword>
<feature type="domain" description="Pre-mRNA processing factor 4 (PRP4)-like" evidence="5">
    <location>
        <begin position="88"/>
        <end position="141"/>
    </location>
</feature>
<proteinExistence type="predicted"/>
<dbReference type="PRINTS" id="PR00320">
    <property type="entry name" value="GPROTEINBRPT"/>
</dbReference>
<dbReference type="GO" id="GO:0046540">
    <property type="term" value="C:U4/U6 x U5 tri-snRNP complex"/>
    <property type="evidence" value="ECO:0007669"/>
    <property type="project" value="TreeGrafter"/>
</dbReference>
<evidence type="ECO:0000256" key="3">
    <source>
        <dbReference type="PROSITE-ProRule" id="PRU00221"/>
    </source>
</evidence>
<dbReference type="PROSITE" id="PS00678">
    <property type="entry name" value="WD_REPEATS_1"/>
    <property type="match status" value="3"/>
</dbReference>
<dbReference type="Gene3D" id="2.130.10.10">
    <property type="entry name" value="YVTN repeat-like/Quinoprotein amine dehydrogenase"/>
    <property type="match status" value="3"/>
</dbReference>
<evidence type="ECO:0000256" key="4">
    <source>
        <dbReference type="SAM" id="MobiDB-lite"/>
    </source>
</evidence>
<evidence type="ECO:0000313" key="7">
    <source>
        <dbReference type="Proteomes" id="UP000636709"/>
    </source>
</evidence>
<dbReference type="OrthoDB" id="540662at2759"/>
<comment type="caution">
    <text evidence="6">The sequence shown here is derived from an EMBL/GenBank/DDBJ whole genome shotgun (WGS) entry which is preliminary data.</text>
</comment>
<dbReference type="EMBL" id="JACEFO010001626">
    <property type="protein sequence ID" value="KAF8728693.1"/>
    <property type="molecule type" value="Genomic_DNA"/>
</dbReference>
<dbReference type="InterPro" id="IPR019775">
    <property type="entry name" value="WD40_repeat_CS"/>
</dbReference>
<dbReference type="Gene3D" id="4.10.280.110">
    <property type="entry name" value="Pre-mRNA processing factor 4 domain"/>
    <property type="match status" value="1"/>
</dbReference>
<dbReference type="SUPFAM" id="SSF50978">
    <property type="entry name" value="WD40 repeat-like"/>
    <property type="match status" value="1"/>
</dbReference>
<dbReference type="FunFam" id="2.130.10.10:FF:000411">
    <property type="entry name" value="U4/U6 small nuclear ribonucleoprotein Prp4"/>
    <property type="match status" value="1"/>
</dbReference>
<dbReference type="InterPro" id="IPR020472">
    <property type="entry name" value="WD40_PAC1"/>
</dbReference>
<gene>
    <name evidence="6" type="ORF">HU200_017965</name>
</gene>
<dbReference type="Pfam" id="PF00400">
    <property type="entry name" value="WD40"/>
    <property type="match status" value="7"/>
</dbReference>
<feature type="repeat" description="WD" evidence="3">
    <location>
        <begin position="346"/>
        <end position="387"/>
    </location>
</feature>
<evidence type="ECO:0000256" key="1">
    <source>
        <dbReference type="ARBA" id="ARBA00022574"/>
    </source>
</evidence>
<dbReference type="FunFam" id="2.130.10.10:FF:001460">
    <property type="entry name" value="COMPASS-like H3K4 histone methylase component WDR5B"/>
    <property type="match status" value="1"/>
</dbReference>
<dbReference type="PROSITE" id="PS50294">
    <property type="entry name" value="WD_REPEATS_REGION"/>
    <property type="match status" value="4"/>
</dbReference>
<feature type="compositionally biased region" description="Acidic residues" evidence="4">
    <location>
        <begin position="48"/>
        <end position="57"/>
    </location>
</feature>
<dbReference type="GO" id="GO:0000398">
    <property type="term" value="P:mRNA splicing, via spliceosome"/>
    <property type="evidence" value="ECO:0007669"/>
    <property type="project" value="TreeGrafter"/>
</dbReference>
<dbReference type="GO" id="GO:0030621">
    <property type="term" value="F:U4 snRNA binding"/>
    <property type="evidence" value="ECO:0007669"/>
    <property type="project" value="TreeGrafter"/>
</dbReference>
<organism evidence="6 7">
    <name type="scientific">Digitaria exilis</name>
    <dbReference type="NCBI Taxonomy" id="1010633"/>
    <lineage>
        <taxon>Eukaryota</taxon>
        <taxon>Viridiplantae</taxon>
        <taxon>Streptophyta</taxon>
        <taxon>Embryophyta</taxon>
        <taxon>Tracheophyta</taxon>
        <taxon>Spermatophyta</taxon>
        <taxon>Magnoliopsida</taxon>
        <taxon>Liliopsida</taxon>
        <taxon>Poales</taxon>
        <taxon>Poaceae</taxon>
        <taxon>PACMAD clade</taxon>
        <taxon>Panicoideae</taxon>
        <taxon>Panicodae</taxon>
        <taxon>Paniceae</taxon>
        <taxon>Anthephorinae</taxon>
        <taxon>Digitaria</taxon>
    </lineage>
</organism>
<dbReference type="GO" id="GO:0017070">
    <property type="term" value="F:U6 snRNA binding"/>
    <property type="evidence" value="ECO:0007669"/>
    <property type="project" value="TreeGrafter"/>
</dbReference>
<dbReference type="PANTHER" id="PTHR19846">
    <property type="entry name" value="WD40 REPEAT PROTEIN"/>
    <property type="match status" value="1"/>
</dbReference>
<evidence type="ECO:0000256" key="2">
    <source>
        <dbReference type="ARBA" id="ARBA00022737"/>
    </source>
</evidence>
<dbReference type="AlphaFoldDB" id="A0A835F547"/>
<dbReference type="Pfam" id="PF08799">
    <property type="entry name" value="PRP4"/>
    <property type="match status" value="1"/>
</dbReference>
<dbReference type="InterPro" id="IPR001680">
    <property type="entry name" value="WD40_rpt"/>
</dbReference>
<feature type="repeat" description="WD" evidence="3">
    <location>
        <begin position="430"/>
        <end position="472"/>
    </location>
</feature>
<dbReference type="InterPro" id="IPR015943">
    <property type="entry name" value="WD40/YVTN_repeat-like_dom_sf"/>
</dbReference>
<dbReference type="InterPro" id="IPR036285">
    <property type="entry name" value="PRP4-like_sf"/>
</dbReference>
<dbReference type="PROSITE" id="PS50082">
    <property type="entry name" value="WD_REPEATS_2"/>
    <property type="match status" value="6"/>
</dbReference>
<dbReference type="SMART" id="SM00320">
    <property type="entry name" value="WD40"/>
    <property type="match status" value="7"/>
</dbReference>
<accession>A0A835F547</accession>
<dbReference type="InterPro" id="IPR036322">
    <property type="entry name" value="WD40_repeat_dom_sf"/>
</dbReference>
<feature type="repeat" description="WD" evidence="3">
    <location>
        <begin position="263"/>
        <end position="295"/>
    </location>
</feature>
<feature type="repeat" description="WD" evidence="3">
    <location>
        <begin position="304"/>
        <end position="345"/>
    </location>
</feature>
<feature type="compositionally biased region" description="Pro residues" evidence="4">
    <location>
        <begin position="1"/>
        <end position="37"/>
    </location>
</feature>
<dbReference type="InterPro" id="IPR014906">
    <property type="entry name" value="PRP4-like"/>
</dbReference>